<dbReference type="GO" id="GO:0005737">
    <property type="term" value="C:cytoplasm"/>
    <property type="evidence" value="ECO:0007669"/>
    <property type="project" value="TreeGrafter"/>
</dbReference>
<dbReference type="InterPro" id="IPR001578">
    <property type="entry name" value="Peptidase_C12_UCH"/>
</dbReference>
<keyword evidence="8" id="KW-0539">Nucleus</keyword>
<comment type="catalytic activity">
    <reaction evidence="1 9 12 13">
        <text>Thiol-dependent hydrolysis of ester, thioester, amide, peptide and isopeptide bonds formed by the C-terminal Gly of ubiquitin (a 76-residue protein attached to proteins as an intracellular targeting signal).</text>
        <dbReference type="EC" id="3.4.19.12"/>
    </reaction>
</comment>
<dbReference type="Proteomes" id="UP001061958">
    <property type="component" value="Unassembled WGS sequence"/>
</dbReference>
<comment type="subcellular location">
    <subcellularLocation>
        <location evidence="2">Nucleus</location>
    </subcellularLocation>
</comment>
<dbReference type="GO" id="GO:0016579">
    <property type="term" value="P:protein deubiquitination"/>
    <property type="evidence" value="ECO:0007669"/>
    <property type="project" value="InterPro"/>
</dbReference>
<evidence type="ECO:0000256" key="2">
    <source>
        <dbReference type="ARBA" id="ARBA00004123"/>
    </source>
</evidence>
<evidence type="ECO:0000313" key="16">
    <source>
        <dbReference type="EMBL" id="GJQ10082.1"/>
    </source>
</evidence>
<feature type="site" description="Transition state stabilizer" evidence="12">
    <location>
        <position position="79"/>
    </location>
</feature>
<evidence type="ECO:0000256" key="1">
    <source>
        <dbReference type="ARBA" id="ARBA00000707"/>
    </source>
</evidence>
<dbReference type="InterPro" id="IPR038765">
    <property type="entry name" value="Papain-like_cys_pep_sf"/>
</dbReference>
<keyword evidence="5 9" id="KW-0833">Ubl conjugation pathway</keyword>
<dbReference type="EMBL" id="BQMJ01000013">
    <property type="protein sequence ID" value="GJQ10082.1"/>
    <property type="molecule type" value="Genomic_DNA"/>
</dbReference>
<dbReference type="OrthoDB" id="1924260at2759"/>
<dbReference type="CDD" id="cd09617">
    <property type="entry name" value="Peptidase_C12_UCH37_BAP1"/>
    <property type="match status" value="1"/>
</dbReference>
<comment type="similarity">
    <text evidence="3 9 12 13">Belongs to the peptidase C12 family.</text>
</comment>
<evidence type="ECO:0000256" key="5">
    <source>
        <dbReference type="ARBA" id="ARBA00022786"/>
    </source>
</evidence>
<protein>
    <recommendedName>
        <fullName evidence="9 13">Ubiquitin carboxyl-terminal hydrolase</fullName>
        <ecNumber evidence="9 13">3.4.19.12</ecNumber>
    </recommendedName>
</protein>
<evidence type="ECO:0000256" key="7">
    <source>
        <dbReference type="ARBA" id="ARBA00022807"/>
    </source>
</evidence>
<gene>
    <name evidence="16" type="ORF">GpartN1_g1873.t1</name>
</gene>
<accession>A0A9C7PUD8</accession>
<evidence type="ECO:0000256" key="12">
    <source>
        <dbReference type="PROSITE-ProRule" id="PRU01393"/>
    </source>
</evidence>
<dbReference type="GO" id="GO:0004843">
    <property type="term" value="F:cysteine-type deubiquitinase activity"/>
    <property type="evidence" value="ECO:0007669"/>
    <property type="project" value="UniProtKB-UniRule"/>
</dbReference>
<feature type="active site" description="Proton donor" evidence="10 12">
    <location>
        <position position="158"/>
    </location>
</feature>
<evidence type="ECO:0000256" key="6">
    <source>
        <dbReference type="ARBA" id="ARBA00022801"/>
    </source>
</evidence>
<dbReference type="PANTHER" id="PTHR10589">
    <property type="entry name" value="UBIQUITIN CARBOXYL-TERMINAL HYDROLASE"/>
    <property type="match status" value="1"/>
</dbReference>
<reference evidence="16" key="2">
    <citation type="submission" date="2022-01" db="EMBL/GenBank/DDBJ databases">
        <authorList>
            <person name="Hirooka S."/>
            <person name="Miyagishima S.Y."/>
        </authorList>
    </citation>
    <scope>NUCLEOTIDE SEQUENCE</scope>
    <source>
        <strain evidence="16">NBRC 102759</strain>
    </source>
</reference>
<keyword evidence="4 9" id="KW-0645">Protease</keyword>
<evidence type="ECO:0000256" key="4">
    <source>
        <dbReference type="ARBA" id="ARBA00022670"/>
    </source>
</evidence>
<dbReference type="EC" id="3.4.19.12" evidence="9 13"/>
<keyword evidence="14" id="KW-0175">Coiled coil</keyword>
<dbReference type="Gene3D" id="3.40.532.10">
    <property type="entry name" value="Peptidase C12, ubiquitin carboxyl-terminal hydrolase"/>
    <property type="match status" value="1"/>
</dbReference>
<feature type="domain" description="UCH catalytic" evidence="15">
    <location>
        <begin position="5"/>
        <end position="220"/>
    </location>
</feature>
<dbReference type="PROSITE" id="PS52048">
    <property type="entry name" value="UCH_DOMAIN"/>
    <property type="match status" value="1"/>
</dbReference>
<reference evidence="16" key="1">
    <citation type="journal article" date="2022" name="Proc. Natl. Acad. Sci. U.S.A.">
        <title>Life cycle and functional genomics of the unicellular red alga Galdieria for elucidating algal and plant evolution and industrial use.</title>
        <authorList>
            <person name="Hirooka S."/>
            <person name="Itabashi T."/>
            <person name="Ichinose T.M."/>
            <person name="Onuma R."/>
            <person name="Fujiwara T."/>
            <person name="Yamashita S."/>
            <person name="Jong L.W."/>
            <person name="Tomita R."/>
            <person name="Iwane A.H."/>
            <person name="Miyagishima S.Y."/>
        </authorList>
    </citation>
    <scope>NUCLEOTIDE SEQUENCE</scope>
    <source>
        <strain evidence="16">NBRC 102759</strain>
    </source>
</reference>
<keyword evidence="17" id="KW-1185">Reference proteome</keyword>
<evidence type="ECO:0000256" key="11">
    <source>
        <dbReference type="PIRSR" id="PIRSR038120-2"/>
    </source>
</evidence>
<feature type="active site" description="Nucleophile" evidence="10 12">
    <location>
        <position position="85"/>
    </location>
</feature>
<keyword evidence="6 9" id="KW-0378">Hydrolase</keyword>
<evidence type="ECO:0000256" key="3">
    <source>
        <dbReference type="ARBA" id="ARBA00009326"/>
    </source>
</evidence>
<dbReference type="Pfam" id="PF18031">
    <property type="entry name" value="UCH_C"/>
    <property type="match status" value="1"/>
</dbReference>
<name>A0A9C7PUD8_9RHOD</name>
<feature type="site" description="Important for enzyme activity" evidence="11 12">
    <location>
        <position position="173"/>
    </location>
</feature>
<dbReference type="Gene3D" id="1.20.58.860">
    <property type="match status" value="1"/>
</dbReference>
<organism evidence="16 17">
    <name type="scientific">Galdieria partita</name>
    <dbReference type="NCBI Taxonomy" id="83374"/>
    <lineage>
        <taxon>Eukaryota</taxon>
        <taxon>Rhodophyta</taxon>
        <taxon>Bangiophyceae</taxon>
        <taxon>Galdieriales</taxon>
        <taxon>Galdieriaceae</taxon>
        <taxon>Galdieria</taxon>
    </lineage>
</organism>
<evidence type="ECO:0000313" key="17">
    <source>
        <dbReference type="Proteomes" id="UP001061958"/>
    </source>
</evidence>
<evidence type="ECO:0000256" key="13">
    <source>
        <dbReference type="RuleBase" id="RU361215"/>
    </source>
</evidence>
<proteinExistence type="inferred from homology"/>
<dbReference type="GO" id="GO:0006511">
    <property type="term" value="P:ubiquitin-dependent protein catabolic process"/>
    <property type="evidence" value="ECO:0007669"/>
    <property type="project" value="UniProtKB-UniRule"/>
</dbReference>
<dbReference type="PIRSF" id="PIRSF038120">
    <property type="entry name" value="Ubiquitinyl_hydrolase_UCH37"/>
    <property type="match status" value="1"/>
</dbReference>
<dbReference type="GO" id="GO:0005634">
    <property type="term" value="C:nucleus"/>
    <property type="evidence" value="ECO:0007669"/>
    <property type="project" value="UniProtKB-SubCell"/>
</dbReference>
<comment type="caution">
    <text evidence="16">The sequence shown here is derived from an EMBL/GenBank/DDBJ whole genome shotgun (WGS) entry which is preliminary data.</text>
</comment>
<dbReference type="Pfam" id="PF01088">
    <property type="entry name" value="Peptidase_C12"/>
    <property type="match status" value="1"/>
</dbReference>
<evidence type="ECO:0000256" key="14">
    <source>
        <dbReference type="SAM" id="Coils"/>
    </source>
</evidence>
<dbReference type="PANTHER" id="PTHR10589:SF16">
    <property type="entry name" value="UBIQUITIN CARBOXYL-TERMINAL HYDROLASE ISOZYME L5"/>
    <property type="match status" value="1"/>
</dbReference>
<keyword evidence="7 9" id="KW-0788">Thiol protease</keyword>
<evidence type="ECO:0000256" key="8">
    <source>
        <dbReference type="ARBA" id="ARBA00023242"/>
    </source>
</evidence>
<dbReference type="InterPro" id="IPR036959">
    <property type="entry name" value="Peptidase_C12_UCH_sf"/>
</dbReference>
<dbReference type="PRINTS" id="PR00707">
    <property type="entry name" value="UBCTHYDRLASE"/>
</dbReference>
<evidence type="ECO:0000256" key="10">
    <source>
        <dbReference type="PIRSR" id="PIRSR038120-1"/>
    </source>
</evidence>
<dbReference type="SUPFAM" id="SSF54001">
    <property type="entry name" value="Cysteine proteinases"/>
    <property type="match status" value="1"/>
</dbReference>
<evidence type="ECO:0000256" key="9">
    <source>
        <dbReference type="PIRNR" id="PIRNR038120"/>
    </source>
</evidence>
<feature type="coiled-coil region" evidence="14">
    <location>
        <begin position="246"/>
        <end position="273"/>
    </location>
</feature>
<sequence>MDDGGWNTIESDPAVFTQLLEDLGVKDVKVEEVVQLDATFLRSLEPVYGLIFLFKWLPEQGNEEELSYSRDTDLFFANQVIQNACGTQALLSVIFNAKDLELGSELAEFKEFTRDFDPQTRGLALSNSEAIRTAHNSLSGLQHFSFELDEKERSDAFHFISYIPYKGNIYELDGLKKGPICRGSYTTEKSWTDEAISEIQKRIQQYSEEEIRFNLLAVVRDPLKIWQQELLSYQTALGGCTLESERTNISMQMKELQDRIDEEKVKRENIRKESNRRRHNLLPLIFHLIKWLHQNGDLSYGSVTER</sequence>
<dbReference type="FunFam" id="3.40.532.10:FF:000003">
    <property type="entry name" value="Ubiquitin carboxyl-terminal hydrolase"/>
    <property type="match status" value="1"/>
</dbReference>
<evidence type="ECO:0000259" key="15">
    <source>
        <dbReference type="PROSITE" id="PS52048"/>
    </source>
</evidence>
<dbReference type="AlphaFoldDB" id="A0A9C7PUD8"/>
<dbReference type="InterPro" id="IPR041507">
    <property type="entry name" value="UCH_C"/>
</dbReference>
<dbReference type="InterPro" id="IPR017390">
    <property type="entry name" value="Ubiquitinyl_hydrolase_UCH37"/>
</dbReference>